<dbReference type="GO" id="GO:0003735">
    <property type="term" value="F:structural constituent of ribosome"/>
    <property type="evidence" value="ECO:0007669"/>
    <property type="project" value="InterPro"/>
</dbReference>
<dbReference type="Gene3D" id="1.10.1900.20">
    <property type="entry name" value="Ribosomal protein L20"/>
    <property type="match status" value="1"/>
</dbReference>
<evidence type="ECO:0000256" key="5">
    <source>
        <dbReference type="ARBA" id="ARBA00023274"/>
    </source>
</evidence>
<comment type="caution">
    <text evidence="7">The sequence shown here is derived from an EMBL/GenBank/DDBJ whole genome shotgun (WGS) entry which is preliminary data.</text>
</comment>
<keyword evidence="3" id="KW-0150">Chloroplast</keyword>
<evidence type="ECO:0000256" key="4">
    <source>
        <dbReference type="ARBA" id="ARBA00022980"/>
    </source>
</evidence>
<dbReference type="GO" id="GO:0006412">
    <property type="term" value="P:translation"/>
    <property type="evidence" value="ECO:0007669"/>
    <property type="project" value="InterPro"/>
</dbReference>
<evidence type="ECO:0000256" key="2">
    <source>
        <dbReference type="ARBA" id="ARBA00007698"/>
    </source>
</evidence>
<name>A0A699XSR3_TANCI</name>
<dbReference type="PANTHER" id="PTHR10986">
    <property type="entry name" value="39S RIBOSOMAL PROTEIN L20"/>
    <property type="match status" value="1"/>
</dbReference>
<reference evidence="7" key="1">
    <citation type="journal article" date="2019" name="Sci. Rep.">
        <title>Draft genome of Tanacetum cinerariifolium, the natural source of mosquito coil.</title>
        <authorList>
            <person name="Yamashiro T."/>
            <person name="Shiraishi A."/>
            <person name="Satake H."/>
            <person name="Nakayama K."/>
        </authorList>
    </citation>
    <scope>NUCLEOTIDE SEQUENCE</scope>
</reference>
<evidence type="ECO:0000256" key="3">
    <source>
        <dbReference type="ARBA" id="ARBA00022528"/>
    </source>
</evidence>
<sequence>LWIQRINAGAREHGLSYSQLMGGLKKAGIDLNRKVLADLALNHPAAFAGIVEKVK</sequence>
<dbReference type="AlphaFoldDB" id="A0A699XSR3"/>
<evidence type="ECO:0000313" key="7">
    <source>
        <dbReference type="EMBL" id="GFD60966.1"/>
    </source>
</evidence>
<dbReference type="GO" id="GO:0009536">
    <property type="term" value="C:plastid"/>
    <property type="evidence" value="ECO:0007669"/>
    <property type="project" value="UniProtKB-SubCell"/>
</dbReference>
<dbReference type="GO" id="GO:0019843">
    <property type="term" value="F:rRNA binding"/>
    <property type="evidence" value="ECO:0007669"/>
    <property type="project" value="InterPro"/>
</dbReference>
<dbReference type="Pfam" id="PF00453">
    <property type="entry name" value="Ribosomal_L20"/>
    <property type="match status" value="1"/>
</dbReference>
<dbReference type="InterPro" id="IPR005813">
    <property type="entry name" value="Ribosomal_bL20"/>
</dbReference>
<evidence type="ECO:0000256" key="1">
    <source>
        <dbReference type="ARBA" id="ARBA00004474"/>
    </source>
</evidence>
<keyword evidence="5" id="KW-0687">Ribonucleoprotein</keyword>
<dbReference type="NCBIfam" id="TIGR01032">
    <property type="entry name" value="rplT_bact"/>
    <property type="match status" value="1"/>
</dbReference>
<dbReference type="GO" id="GO:1990904">
    <property type="term" value="C:ribonucleoprotein complex"/>
    <property type="evidence" value="ECO:0007669"/>
    <property type="project" value="UniProtKB-KW"/>
</dbReference>
<comment type="similarity">
    <text evidence="2">Belongs to the bacterial ribosomal protein bL20 family.</text>
</comment>
<proteinExistence type="inferred from homology"/>
<dbReference type="SUPFAM" id="SSF74731">
    <property type="entry name" value="Ribosomal protein L20"/>
    <property type="match status" value="1"/>
</dbReference>
<dbReference type="EMBL" id="BKCJ011884996">
    <property type="protein sequence ID" value="GFD60966.1"/>
    <property type="molecule type" value="Genomic_DNA"/>
</dbReference>
<keyword evidence="4" id="KW-0689">Ribosomal protein</keyword>
<accession>A0A699XSR3</accession>
<comment type="subcellular location">
    <subcellularLocation>
        <location evidence="1">Plastid</location>
    </subcellularLocation>
</comment>
<dbReference type="CDD" id="cd07026">
    <property type="entry name" value="Ribosomal_L20"/>
    <property type="match status" value="1"/>
</dbReference>
<dbReference type="GO" id="GO:0005840">
    <property type="term" value="C:ribosome"/>
    <property type="evidence" value="ECO:0007669"/>
    <property type="project" value="UniProtKB-KW"/>
</dbReference>
<organism evidence="7">
    <name type="scientific">Tanacetum cinerariifolium</name>
    <name type="common">Dalmatian daisy</name>
    <name type="synonym">Chrysanthemum cinerariifolium</name>
    <dbReference type="NCBI Taxonomy" id="118510"/>
    <lineage>
        <taxon>Eukaryota</taxon>
        <taxon>Viridiplantae</taxon>
        <taxon>Streptophyta</taxon>
        <taxon>Embryophyta</taxon>
        <taxon>Tracheophyta</taxon>
        <taxon>Spermatophyta</taxon>
        <taxon>Magnoliopsida</taxon>
        <taxon>eudicotyledons</taxon>
        <taxon>Gunneridae</taxon>
        <taxon>Pentapetalae</taxon>
        <taxon>asterids</taxon>
        <taxon>campanulids</taxon>
        <taxon>Asterales</taxon>
        <taxon>Asteraceae</taxon>
        <taxon>Asteroideae</taxon>
        <taxon>Anthemideae</taxon>
        <taxon>Anthemidinae</taxon>
        <taxon>Tanacetum</taxon>
    </lineage>
</organism>
<protein>
    <recommendedName>
        <fullName evidence="6">Large ribosomal subunit protein bL20c</fullName>
    </recommendedName>
</protein>
<feature type="non-terminal residue" evidence="7">
    <location>
        <position position="1"/>
    </location>
</feature>
<dbReference type="FunFam" id="1.10.1900.20:FF:000001">
    <property type="entry name" value="50S ribosomal protein L20"/>
    <property type="match status" value="1"/>
</dbReference>
<evidence type="ECO:0000256" key="6">
    <source>
        <dbReference type="ARBA" id="ARBA00035295"/>
    </source>
</evidence>
<keyword evidence="3" id="KW-0934">Plastid</keyword>
<dbReference type="InterPro" id="IPR035566">
    <property type="entry name" value="Ribosomal_protein_bL20_C"/>
</dbReference>
<gene>
    <name evidence="7" type="ORF">Tci_932935</name>
</gene>